<keyword evidence="4 7" id="KW-0812">Transmembrane</keyword>
<dbReference type="GO" id="GO:0022857">
    <property type="term" value="F:transmembrane transporter activity"/>
    <property type="evidence" value="ECO:0007669"/>
    <property type="project" value="UniProtKB-UniRule"/>
</dbReference>
<keyword evidence="10" id="KW-1185">Reference proteome</keyword>
<keyword evidence="6 7" id="KW-0472">Membrane</keyword>
<organism evidence="9 10">
    <name type="scientific">Jiella pacifica</name>
    <dbReference type="NCBI Taxonomy" id="2696469"/>
    <lineage>
        <taxon>Bacteria</taxon>
        <taxon>Pseudomonadati</taxon>
        <taxon>Pseudomonadota</taxon>
        <taxon>Alphaproteobacteria</taxon>
        <taxon>Hyphomicrobiales</taxon>
        <taxon>Aurantimonadaceae</taxon>
        <taxon>Jiella</taxon>
    </lineage>
</organism>
<dbReference type="GO" id="GO:0005886">
    <property type="term" value="C:plasma membrane"/>
    <property type="evidence" value="ECO:0007669"/>
    <property type="project" value="UniProtKB-SubCell"/>
</dbReference>
<keyword evidence="5 7" id="KW-1133">Transmembrane helix</keyword>
<evidence type="ECO:0000256" key="6">
    <source>
        <dbReference type="ARBA" id="ARBA00023136"/>
    </source>
</evidence>
<comment type="function">
    <text evidence="7">Part of the tripartite ATP-independent periplasmic (TRAP) transport system.</text>
</comment>
<evidence type="ECO:0000256" key="4">
    <source>
        <dbReference type="ARBA" id="ARBA00022692"/>
    </source>
</evidence>
<comment type="subunit">
    <text evidence="7">The complex comprises the extracytoplasmic solute receptor protein and the two transmembrane proteins.</text>
</comment>
<dbReference type="EMBL" id="JAAAMG010000023">
    <property type="protein sequence ID" value="NDW07044.1"/>
    <property type="molecule type" value="Genomic_DNA"/>
</dbReference>
<accession>A0A6N9T6L9</accession>
<comment type="similarity">
    <text evidence="7">Belongs to the TRAP transporter small permease family.</text>
</comment>
<feature type="transmembrane region" description="Helical" evidence="7">
    <location>
        <begin position="104"/>
        <end position="124"/>
    </location>
</feature>
<comment type="subcellular location">
    <subcellularLocation>
        <location evidence="7">Cell inner membrane</location>
        <topology evidence="7">Multi-pass membrane protein</topology>
    </subcellularLocation>
    <subcellularLocation>
        <location evidence="1">Cell membrane</location>
        <topology evidence="1">Multi-pass membrane protein</topology>
    </subcellularLocation>
</comment>
<evidence type="ECO:0000313" key="9">
    <source>
        <dbReference type="EMBL" id="NDW07044.1"/>
    </source>
</evidence>
<gene>
    <name evidence="9" type="ORF">GTK09_21750</name>
</gene>
<protein>
    <recommendedName>
        <fullName evidence="7">TRAP transporter small permease protein</fullName>
    </recommendedName>
</protein>
<keyword evidence="2 7" id="KW-0813">Transport</keyword>
<evidence type="ECO:0000259" key="8">
    <source>
        <dbReference type="Pfam" id="PF04290"/>
    </source>
</evidence>
<dbReference type="Pfam" id="PF04290">
    <property type="entry name" value="DctQ"/>
    <property type="match status" value="1"/>
</dbReference>
<dbReference type="AlphaFoldDB" id="A0A6N9T6L9"/>
<comment type="caution">
    <text evidence="7">Lacks conserved residue(s) required for the propagation of feature annotation.</text>
</comment>
<proteinExistence type="inferred from homology"/>
<dbReference type="InterPro" id="IPR055348">
    <property type="entry name" value="DctQ"/>
</dbReference>
<evidence type="ECO:0000256" key="2">
    <source>
        <dbReference type="ARBA" id="ARBA00022448"/>
    </source>
</evidence>
<reference evidence="9 10" key="1">
    <citation type="submission" date="2020-01" db="EMBL/GenBank/DDBJ databases">
        <title>Jiella pacifica sp. nov.</title>
        <authorList>
            <person name="Xue Z."/>
            <person name="Zhu S."/>
            <person name="Chen J."/>
            <person name="Yang J."/>
        </authorList>
    </citation>
    <scope>NUCLEOTIDE SEQUENCE [LARGE SCALE GENOMIC DNA]</scope>
    <source>
        <strain evidence="9 10">40Bstr34</strain>
    </source>
</reference>
<feature type="transmembrane region" description="Helical" evidence="7">
    <location>
        <begin position="144"/>
        <end position="168"/>
    </location>
</feature>
<feature type="domain" description="Tripartite ATP-independent periplasmic transporters DctQ component" evidence="8">
    <location>
        <begin position="36"/>
        <end position="171"/>
    </location>
</feature>
<name>A0A6N9T6L9_9HYPH</name>
<evidence type="ECO:0000256" key="7">
    <source>
        <dbReference type="RuleBase" id="RU369079"/>
    </source>
</evidence>
<evidence type="ECO:0000313" key="10">
    <source>
        <dbReference type="Proteomes" id="UP000469011"/>
    </source>
</evidence>
<comment type="caution">
    <text evidence="9">The sequence shown here is derived from an EMBL/GenBank/DDBJ whole genome shotgun (WGS) entry which is preliminary data.</text>
</comment>
<evidence type="ECO:0000256" key="1">
    <source>
        <dbReference type="ARBA" id="ARBA00004651"/>
    </source>
</evidence>
<sequence length="186" mass="19732">MSETGDIVKEEGMIGRLVDVAASALAFVGGLFLLFIVVLTCVSIVGRALLTVDLCCGPVPGDVEMIEIASGVAVFFFLPFCQLKRGHVTVDIFSGLMGARGVAVTDLLGNLLMTAAAVIILWRLELGFQDKLRSGETTFILALPLWWGYALSLVGAVAFAFVSAYTLLRSFFEVASAKAPASKHNG</sequence>
<dbReference type="Proteomes" id="UP000469011">
    <property type="component" value="Unassembled WGS sequence"/>
</dbReference>
<feature type="transmembrane region" description="Helical" evidence="7">
    <location>
        <begin position="20"/>
        <end position="45"/>
    </location>
</feature>
<keyword evidence="3" id="KW-1003">Cell membrane</keyword>
<evidence type="ECO:0000256" key="3">
    <source>
        <dbReference type="ARBA" id="ARBA00022475"/>
    </source>
</evidence>
<dbReference type="RefSeq" id="WP_163465501.1">
    <property type="nucleotide sequence ID" value="NZ_JAAAMG010000023.1"/>
</dbReference>
<evidence type="ECO:0000256" key="5">
    <source>
        <dbReference type="ARBA" id="ARBA00022989"/>
    </source>
</evidence>
<keyword evidence="7" id="KW-0997">Cell inner membrane</keyword>